<protein>
    <recommendedName>
        <fullName evidence="8">Ribonuclease VapC</fullName>
        <shortName evidence="8">RNase VapC</shortName>
        <ecNumber evidence="8">3.1.-.-</ecNumber>
    </recommendedName>
    <alternativeName>
        <fullName evidence="8">Toxin VapC</fullName>
    </alternativeName>
</protein>
<evidence type="ECO:0000313" key="10">
    <source>
        <dbReference type="EMBL" id="MEJ5943698.1"/>
    </source>
</evidence>
<dbReference type="RefSeq" id="WP_339573090.1">
    <property type="nucleotide sequence ID" value="NZ_JBBIAA010000001.1"/>
</dbReference>
<organism evidence="10 11">
    <name type="scientific">Pseudokineococcus basanitobsidens</name>
    <dbReference type="NCBI Taxonomy" id="1926649"/>
    <lineage>
        <taxon>Bacteria</taxon>
        <taxon>Bacillati</taxon>
        <taxon>Actinomycetota</taxon>
        <taxon>Actinomycetes</taxon>
        <taxon>Kineosporiales</taxon>
        <taxon>Kineosporiaceae</taxon>
        <taxon>Pseudokineococcus</taxon>
    </lineage>
</organism>
<gene>
    <name evidence="8" type="primary">vapC</name>
    <name evidence="10" type="ORF">WDZ17_00130</name>
</gene>
<keyword evidence="11" id="KW-1185">Reference proteome</keyword>
<keyword evidence="2 8" id="KW-1277">Toxin-antitoxin system</keyword>
<dbReference type="InterPro" id="IPR022907">
    <property type="entry name" value="VapC_family"/>
</dbReference>
<dbReference type="InterPro" id="IPR029060">
    <property type="entry name" value="PIN-like_dom_sf"/>
</dbReference>
<comment type="cofactor">
    <cofactor evidence="1 8">
        <name>Mg(2+)</name>
        <dbReference type="ChEBI" id="CHEBI:18420"/>
    </cofactor>
</comment>
<dbReference type="EC" id="3.1.-.-" evidence="8"/>
<evidence type="ECO:0000256" key="2">
    <source>
        <dbReference type="ARBA" id="ARBA00022649"/>
    </source>
</evidence>
<keyword evidence="5 8" id="KW-0378">Hydrolase</keyword>
<evidence type="ECO:0000256" key="1">
    <source>
        <dbReference type="ARBA" id="ARBA00001946"/>
    </source>
</evidence>
<dbReference type="PANTHER" id="PTHR33653">
    <property type="entry name" value="RIBONUCLEASE VAPC2"/>
    <property type="match status" value="1"/>
</dbReference>
<name>A0ABU8RF40_9ACTN</name>
<reference evidence="10 11" key="1">
    <citation type="journal article" date="2017" name="Int. J. Syst. Evol. Microbiol.">
        <title>Pseudokineococcus basanitobsidens sp. nov., isolated from volcanic rock.</title>
        <authorList>
            <person name="Lee D.W."/>
            <person name="Park M.Y."/>
            <person name="Kim J.J."/>
            <person name="Kim B.S."/>
        </authorList>
    </citation>
    <scope>NUCLEOTIDE SEQUENCE [LARGE SCALE GENOMIC DNA]</scope>
    <source>
        <strain evidence="10 11">DSM 103726</strain>
    </source>
</reference>
<feature type="domain" description="PIN" evidence="9">
    <location>
        <begin position="1"/>
        <end position="122"/>
    </location>
</feature>
<dbReference type="InterPro" id="IPR050556">
    <property type="entry name" value="Type_II_TA_system_RNase"/>
</dbReference>
<dbReference type="Proteomes" id="UP001387100">
    <property type="component" value="Unassembled WGS sequence"/>
</dbReference>
<keyword evidence="4 8" id="KW-0479">Metal-binding</keyword>
<keyword evidence="6 8" id="KW-0460">Magnesium</keyword>
<comment type="function">
    <text evidence="8">Toxic component of a toxin-antitoxin (TA) system. An RNase.</text>
</comment>
<dbReference type="Gene3D" id="3.40.50.1010">
    <property type="entry name" value="5'-nuclease"/>
    <property type="match status" value="1"/>
</dbReference>
<comment type="similarity">
    <text evidence="7 8">Belongs to the PINc/VapC protein family.</text>
</comment>
<keyword evidence="3 8" id="KW-0540">Nuclease</keyword>
<keyword evidence="8" id="KW-0800">Toxin</keyword>
<evidence type="ECO:0000256" key="7">
    <source>
        <dbReference type="ARBA" id="ARBA00038093"/>
    </source>
</evidence>
<feature type="binding site" evidence="8">
    <location>
        <position position="4"/>
    </location>
    <ligand>
        <name>Mg(2+)</name>
        <dbReference type="ChEBI" id="CHEBI:18420"/>
    </ligand>
</feature>
<accession>A0ABU8RF40</accession>
<evidence type="ECO:0000256" key="8">
    <source>
        <dbReference type="HAMAP-Rule" id="MF_00265"/>
    </source>
</evidence>
<evidence type="ECO:0000256" key="3">
    <source>
        <dbReference type="ARBA" id="ARBA00022722"/>
    </source>
</evidence>
<dbReference type="PANTHER" id="PTHR33653:SF1">
    <property type="entry name" value="RIBONUCLEASE VAPC2"/>
    <property type="match status" value="1"/>
</dbReference>
<evidence type="ECO:0000256" key="5">
    <source>
        <dbReference type="ARBA" id="ARBA00022801"/>
    </source>
</evidence>
<dbReference type="CDD" id="cd09871">
    <property type="entry name" value="PIN_MtVapC28-VapC30-like"/>
    <property type="match status" value="1"/>
</dbReference>
<dbReference type="HAMAP" id="MF_00265">
    <property type="entry name" value="VapC_Nob1"/>
    <property type="match status" value="1"/>
</dbReference>
<dbReference type="SUPFAM" id="SSF88723">
    <property type="entry name" value="PIN domain-like"/>
    <property type="match status" value="1"/>
</dbReference>
<evidence type="ECO:0000259" key="9">
    <source>
        <dbReference type="Pfam" id="PF01850"/>
    </source>
</evidence>
<comment type="caution">
    <text evidence="10">The sequence shown here is derived from an EMBL/GenBank/DDBJ whole genome shotgun (WGS) entry which is preliminary data.</text>
</comment>
<evidence type="ECO:0000256" key="6">
    <source>
        <dbReference type="ARBA" id="ARBA00022842"/>
    </source>
</evidence>
<feature type="binding site" evidence="8">
    <location>
        <position position="100"/>
    </location>
    <ligand>
        <name>Mg(2+)</name>
        <dbReference type="ChEBI" id="CHEBI:18420"/>
    </ligand>
</feature>
<dbReference type="EMBL" id="JBBIAA010000001">
    <property type="protein sequence ID" value="MEJ5943698.1"/>
    <property type="molecule type" value="Genomic_DNA"/>
</dbReference>
<proteinExistence type="inferred from homology"/>
<evidence type="ECO:0000313" key="11">
    <source>
        <dbReference type="Proteomes" id="UP001387100"/>
    </source>
</evidence>
<sequence length="135" mass="14287">MILDTSAVVAVLRGEPDAEDHLAAMSRADVLRISAATLVELSVVVDARRDPVLSRRLDELLDALDVVVEPFTATHAAVARDAYRDYGKGSGHPAGLNLGDCFSYALASVTGEALLFTGDDFGETDLRPALDETSA</sequence>
<evidence type="ECO:0000256" key="4">
    <source>
        <dbReference type="ARBA" id="ARBA00022723"/>
    </source>
</evidence>
<dbReference type="Pfam" id="PF01850">
    <property type="entry name" value="PIN"/>
    <property type="match status" value="1"/>
</dbReference>
<dbReference type="InterPro" id="IPR002716">
    <property type="entry name" value="PIN_dom"/>
</dbReference>